<dbReference type="STRING" id="1612624.ADU59_07330"/>
<keyword evidence="4 6" id="KW-1133">Transmembrane helix</keyword>
<feature type="transmembrane region" description="Helical" evidence="6">
    <location>
        <begin position="104"/>
        <end position="126"/>
    </location>
</feature>
<feature type="transmembrane region" description="Helical" evidence="6">
    <location>
        <begin position="138"/>
        <end position="160"/>
    </location>
</feature>
<keyword evidence="5 6" id="KW-0472">Membrane</keyword>
<organism evidence="8 9">
    <name type="scientific">Pararhizobium polonicum</name>
    <dbReference type="NCBI Taxonomy" id="1612624"/>
    <lineage>
        <taxon>Bacteria</taxon>
        <taxon>Pseudomonadati</taxon>
        <taxon>Pseudomonadota</taxon>
        <taxon>Alphaproteobacteria</taxon>
        <taxon>Hyphomicrobiales</taxon>
        <taxon>Rhizobiaceae</taxon>
        <taxon>Rhizobium/Agrobacterium group</taxon>
        <taxon>Pararhizobium</taxon>
    </lineage>
</organism>
<evidence type="ECO:0000256" key="1">
    <source>
        <dbReference type="ARBA" id="ARBA00004651"/>
    </source>
</evidence>
<feature type="transmembrane region" description="Helical" evidence="6">
    <location>
        <begin position="52"/>
        <end position="75"/>
    </location>
</feature>
<dbReference type="OrthoDB" id="2957247at2"/>
<keyword evidence="9" id="KW-1185">Reference proteome</keyword>
<name>A0A1C7P4G0_9HYPH</name>
<dbReference type="Gene3D" id="1.20.1250.20">
    <property type="entry name" value="MFS general substrate transporter like domains"/>
    <property type="match status" value="1"/>
</dbReference>
<keyword evidence="3 6" id="KW-0812">Transmembrane</keyword>
<comment type="subcellular location">
    <subcellularLocation>
        <location evidence="1">Cell membrane</location>
        <topology evidence="1">Multi-pass membrane protein</topology>
    </subcellularLocation>
</comment>
<dbReference type="InterPro" id="IPR011701">
    <property type="entry name" value="MFS"/>
</dbReference>
<dbReference type="GO" id="GO:0005886">
    <property type="term" value="C:plasma membrane"/>
    <property type="evidence" value="ECO:0007669"/>
    <property type="project" value="UniProtKB-SubCell"/>
</dbReference>
<evidence type="ECO:0000256" key="3">
    <source>
        <dbReference type="ARBA" id="ARBA00022692"/>
    </source>
</evidence>
<gene>
    <name evidence="8" type="ORF">ADU59_07330</name>
</gene>
<feature type="transmembrane region" description="Helical" evidence="6">
    <location>
        <begin position="363"/>
        <end position="382"/>
    </location>
</feature>
<comment type="caution">
    <text evidence="8">The sequence shown here is derived from an EMBL/GenBank/DDBJ whole genome shotgun (WGS) entry which is preliminary data.</text>
</comment>
<dbReference type="AlphaFoldDB" id="A0A1C7P4G0"/>
<evidence type="ECO:0000256" key="6">
    <source>
        <dbReference type="SAM" id="Phobius"/>
    </source>
</evidence>
<protein>
    <recommendedName>
        <fullName evidence="7">Major facilitator superfamily (MFS) profile domain-containing protein</fullName>
    </recommendedName>
</protein>
<keyword evidence="2" id="KW-1003">Cell membrane</keyword>
<sequence length="405" mass="42551">MQSRPFDRFSFAFTAACVAMTSVTYGMGRYAYGLFLPSIRQEFNLSTFDLALIASLNTAVYLLATVIASGIAIYFRPRTLIVVSGLVTTSGLLIAGLAPSFPVAAGGIILAGAGGGILSPAMFEAIEAWLSAGWKGRAIAVVNAGAAPGLIFTGLAAYWLQASWQQAWIAMAGIGLAVTLWNAWLLPDRRLVQAHAKPKLPLRPALFLRAECMPLYLSLFVYGLLFSTYLTFAVDLILSTGGMAFPADRLFWVLLGLAGLPAMFTGRAVSRFGVRGLLAVSMPLCGLSYALLAMAPGNQAVVLISAVLFGVSSIAPGNGFLVWGISLFRDRPSAATGAVFVVLSLAIITGPILVGLLSARIDLLSFFYGVALLSVLTIPLFPRRIFGTEETMAGEPGLPAGAPGG</sequence>
<dbReference type="RefSeq" id="WP_068953184.1">
    <property type="nucleotide sequence ID" value="NZ_LGLV01000005.1"/>
</dbReference>
<feature type="transmembrane region" description="Helical" evidence="6">
    <location>
        <begin position="276"/>
        <end position="295"/>
    </location>
</feature>
<feature type="transmembrane region" description="Helical" evidence="6">
    <location>
        <begin position="301"/>
        <end position="325"/>
    </location>
</feature>
<reference evidence="8 9" key="1">
    <citation type="journal article" date="2016" name="Syst. Appl. Microbiol.">
        <title>Pararhizobium polonicum sp. nov. isolated from tumors on stone fruit rootstocks.</title>
        <authorList>
            <person name="Pulawska J."/>
            <person name="Kuzmanovic N."/>
            <person name="Willems A."/>
            <person name="Pothier J.F."/>
        </authorList>
    </citation>
    <scope>NUCLEOTIDE SEQUENCE [LARGE SCALE GENOMIC DNA]</scope>
    <source>
        <strain evidence="8 9">F5.1</strain>
    </source>
</reference>
<feature type="transmembrane region" description="Helical" evidence="6">
    <location>
        <begin position="12"/>
        <end position="32"/>
    </location>
</feature>
<dbReference type="SUPFAM" id="SSF103473">
    <property type="entry name" value="MFS general substrate transporter"/>
    <property type="match status" value="1"/>
</dbReference>
<evidence type="ECO:0000259" key="7">
    <source>
        <dbReference type="PROSITE" id="PS50850"/>
    </source>
</evidence>
<dbReference type="PROSITE" id="PS50850">
    <property type="entry name" value="MFS"/>
    <property type="match status" value="1"/>
</dbReference>
<dbReference type="InterPro" id="IPR020846">
    <property type="entry name" value="MFS_dom"/>
</dbReference>
<accession>A0A1C7P4G0</accession>
<feature type="domain" description="Major facilitator superfamily (MFS) profile" evidence="7">
    <location>
        <begin position="14"/>
        <end position="386"/>
    </location>
</feature>
<evidence type="ECO:0000256" key="5">
    <source>
        <dbReference type="ARBA" id="ARBA00023136"/>
    </source>
</evidence>
<dbReference type="PATRIC" id="fig|1612624.7.peg.1546"/>
<evidence type="ECO:0000313" key="9">
    <source>
        <dbReference type="Proteomes" id="UP000093111"/>
    </source>
</evidence>
<feature type="transmembrane region" description="Helical" evidence="6">
    <location>
        <begin position="166"/>
        <end position="185"/>
    </location>
</feature>
<dbReference type="EMBL" id="LGLV01000005">
    <property type="protein sequence ID" value="OBZ96165.1"/>
    <property type="molecule type" value="Genomic_DNA"/>
</dbReference>
<dbReference type="Pfam" id="PF07690">
    <property type="entry name" value="MFS_1"/>
    <property type="match status" value="1"/>
</dbReference>
<feature type="transmembrane region" description="Helical" evidence="6">
    <location>
        <begin position="206"/>
        <end position="230"/>
    </location>
</feature>
<dbReference type="InterPro" id="IPR036259">
    <property type="entry name" value="MFS_trans_sf"/>
</dbReference>
<dbReference type="PANTHER" id="PTHR43124">
    <property type="entry name" value="PURINE EFFLUX PUMP PBUE"/>
    <property type="match status" value="1"/>
</dbReference>
<proteinExistence type="predicted"/>
<dbReference type="InterPro" id="IPR050189">
    <property type="entry name" value="MFS_Efflux_Transporters"/>
</dbReference>
<evidence type="ECO:0000256" key="2">
    <source>
        <dbReference type="ARBA" id="ARBA00022475"/>
    </source>
</evidence>
<evidence type="ECO:0000313" key="8">
    <source>
        <dbReference type="EMBL" id="OBZ96165.1"/>
    </source>
</evidence>
<evidence type="ECO:0000256" key="4">
    <source>
        <dbReference type="ARBA" id="ARBA00022989"/>
    </source>
</evidence>
<feature type="transmembrane region" description="Helical" evidence="6">
    <location>
        <begin position="337"/>
        <end position="357"/>
    </location>
</feature>
<dbReference type="Proteomes" id="UP000093111">
    <property type="component" value="Unassembled WGS sequence"/>
</dbReference>
<feature type="transmembrane region" description="Helical" evidence="6">
    <location>
        <begin position="80"/>
        <end position="98"/>
    </location>
</feature>
<dbReference type="PANTHER" id="PTHR43124:SF3">
    <property type="entry name" value="CHLORAMPHENICOL EFFLUX PUMP RV0191"/>
    <property type="match status" value="1"/>
</dbReference>
<dbReference type="GO" id="GO:0022857">
    <property type="term" value="F:transmembrane transporter activity"/>
    <property type="evidence" value="ECO:0007669"/>
    <property type="project" value="InterPro"/>
</dbReference>
<feature type="transmembrane region" description="Helical" evidence="6">
    <location>
        <begin position="250"/>
        <end position="269"/>
    </location>
</feature>